<accession>A0A8J1UTC5</accession>
<dbReference type="AlphaFoldDB" id="A0A8J1UTC5"/>
<name>A0A8J1UTC5_OWEFU</name>
<dbReference type="Proteomes" id="UP000749559">
    <property type="component" value="Unassembled WGS sequence"/>
</dbReference>
<gene>
    <name evidence="1" type="ORF">OFUS_LOCUS6994</name>
</gene>
<proteinExistence type="predicted"/>
<comment type="caution">
    <text evidence="1">The sequence shown here is derived from an EMBL/GenBank/DDBJ whole genome shotgun (WGS) entry which is preliminary data.</text>
</comment>
<dbReference type="EMBL" id="CAIIXF020000003">
    <property type="protein sequence ID" value="CAH1780285.1"/>
    <property type="molecule type" value="Genomic_DNA"/>
</dbReference>
<evidence type="ECO:0000313" key="2">
    <source>
        <dbReference type="Proteomes" id="UP000749559"/>
    </source>
</evidence>
<protein>
    <submittedName>
        <fullName evidence="1">Uncharacterized protein</fullName>
    </submittedName>
</protein>
<evidence type="ECO:0000313" key="1">
    <source>
        <dbReference type="EMBL" id="CAH1780285.1"/>
    </source>
</evidence>
<keyword evidence="2" id="KW-1185">Reference proteome</keyword>
<organism evidence="1 2">
    <name type="scientific">Owenia fusiformis</name>
    <name type="common">Polychaete worm</name>
    <dbReference type="NCBI Taxonomy" id="6347"/>
    <lineage>
        <taxon>Eukaryota</taxon>
        <taxon>Metazoa</taxon>
        <taxon>Spiralia</taxon>
        <taxon>Lophotrochozoa</taxon>
        <taxon>Annelida</taxon>
        <taxon>Polychaeta</taxon>
        <taxon>Sedentaria</taxon>
        <taxon>Canalipalpata</taxon>
        <taxon>Sabellida</taxon>
        <taxon>Oweniida</taxon>
        <taxon>Oweniidae</taxon>
        <taxon>Owenia</taxon>
    </lineage>
</organism>
<feature type="non-terminal residue" evidence="1">
    <location>
        <position position="251"/>
    </location>
</feature>
<reference evidence="1" key="1">
    <citation type="submission" date="2022-03" db="EMBL/GenBank/DDBJ databases">
        <authorList>
            <person name="Martin C."/>
        </authorList>
    </citation>
    <scope>NUCLEOTIDE SEQUENCE</scope>
</reference>
<sequence length="251" mass="28490">KLFKIFLSTPELDNRVTMPRQRTNIKKKLIGPSLEEIMMKLIEETVCVCALIAVPHVHCPFCVYSPPFDVPIFGKHLQEEHTPKVNENEGLTYLMCKRQCHGGTTSGHYHCRQCTKVFNGKLDLKHIEHHRRDDLSQNRPTKVFHTLTSVISPDLMEYIPADNQAICDTLQHKFNVKCSLVSDKLCVVKTTLEKMSKLYNFLSPLASEKSKDIDVQKVESIFQGFSSANMSAGQTNPEVEQGNNSRDVQST</sequence>
<feature type="non-terminal residue" evidence="1">
    <location>
        <position position="1"/>
    </location>
</feature>